<protein>
    <submittedName>
        <fullName evidence="2">Mn2+ efflux pump MntP</fullName>
    </submittedName>
</protein>
<dbReference type="Proteomes" id="UP001230005">
    <property type="component" value="Unassembled WGS sequence"/>
</dbReference>
<feature type="transmembrane region" description="Helical" evidence="1">
    <location>
        <begin position="54"/>
        <end position="75"/>
    </location>
</feature>
<comment type="caution">
    <text evidence="2">The sequence shown here is derived from an EMBL/GenBank/DDBJ whole genome shotgun (WGS) entry which is preliminary data.</text>
</comment>
<keyword evidence="1" id="KW-1133">Transmembrane helix</keyword>
<dbReference type="EMBL" id="JAUSUG010000022">
    <property type="protein sequence ID" value="MDQ0257049.1"/>
    <property type="molecule type" value="Genomic_DNA"/>
</dbReference>
<organism evidence="2 3">
    <name type="scientific">Evansella vedderi</name>
    <dbReference type="NCBI Taxonomy" id="38282"/>
    <lineage>
        <taxon>Bacteria</taxon>
        <taxon>Bacillati</taxon>
        <taxon>Bacillota</taxon>
        <taxon>Bacilli</taxon>
        <taxon>Bacillales</taxon>
        <taxon>Bacillaceae</taxon>
        <taxon>Evansella</taxon>
    </lineage>
</organism>
<accession>A0ABU0A1S4</accession>
<keyword evidence="1" id="KW-0472">Membrane</keyword>
<name>A0ABU0A1S4_9BACI</name>
<sequence length="87" mass="10013">MQLKEGQSEDNKWFKQIPKGLGISLLIVGMYYFLVRVAIPIIDPYISINLMYFVHVYLQPILGSIILIVGGYMILRLNKNTKPVSER</sequence>
<evidence type="ECO:0000313" key="2">
    <source>
        <dbReference type="EMBL" id="MDQ0257049.1"/>
    </source>
</evidence>
<reference evidence="2 3" key="1">
    <citation type="submission" date="2023-07" db="EMBL/GenBank/DDBJ databases">
        <title>Genomic Encyclopedia of Type Strains, Phase IV (KMG-IV): sequencing the most valuable type-strain genomes for metagenomic binning, comparative biology and taxonomic classification.</title>
        <authorList>
            <person name="Goeker M."/>
        </authorList>
    </citation>
    <scope>NUCLEOTIDE SEQUENCE [LARGE SCALE GENOMIC DNA]</scope>
    <source>
        <strain evidence="2 3">DSM 9768</strain>
    </source>
</reference>
<gene>
    <name evidence="2" type="ORF">J2S74_004494</name>
</gene>
<evidence type="ECO:0000256" key="1">
    <source>
        <dbReference type="SAM" id="Phobius"/>
    </source>
</evidence>
<evidence type="ECO:0000313" key="3">
    <source>
        <dbReference type="Proteomes" id="UP001230005"/>
    </source>
</evidence>
<proteinExistence type="predicted"/>
<keyword evidence="3" id="KW-1185">Reference proteome</keyword>
<dbReference type="RefSeq" id="WP_307330154.1">
    <property type="nucleotide sequence ID" value="NZ_JAUSUG010000022.1"/>
</dbReference>
<feature type="transmembrane region" description="Helical" evidence="1">
    <location>
        <begin position="21"/>
        <end position="42"/>
    </location>
</feature>
<keyword evidence="1" id="KW-0812">Transmembrane</keyword>